<comment type="caution">
    <text evidence="2">The sequence shown here is derived from an EMBL/GenBank/DDBJ whole genome shotgun (WGS) entry which is preliminary data.</text>
</comment>
<organism evidence="2 3">
    <name type="scientific">Trichostrongylus colubriformis</name>
    <name type="common">Black scour worm</name>
    <dbReference type="NCBI Taxonomy" id="6319"/>
    <lineage>
        <taxon>Eukaryota</taxon>
        <taxon>Metazoa</taxon>
        <taxon>Ecdysozoa</taxon>
        <taxon>Nematoda</taxon>
        <taxon>Chromadorea</taxon>
        <taxon>Rhabditida</taxon>
        <taxon>Rhabditina</taxon>
        <taxon>Rhabditomorpha</taxon>
        <taxon>Strongyloidea</taxon>
        <taxon>Trichostrongylidae</taxon>
        <taxon>Trichostrongylus</taxon>
    </lineage>
</organism>
<keyword evidence="1" id="KW-0175">Coiled coil</keyword>
<evidence type="ECO:0000313" key="3">
    <source>
        <dbReference type="Proteomes" id="UP001331761"/>
    </source>
</evidence>
<sequence>RSKSCPICRVTTAESHIVKHLYFDSTDDPNASQLNASQLEIPSAVQVESLSMALEQERNNHAQAAEEVTRLKSLVDKLEAQLAAAEKSCGRKMELLQNFHRDHMKMWDYRIKLEEDLEKT</sequence>
<protein>
    <submittedName>
        <fullName evidence="2">Uncharacterized protein</fullName>
    </submittedName>
</protein>
<dbReference type="AlphaFoldDB" id="A0AAN8G8U7"/>
<reference evidence="2 3" key="1">
    <citation type="submission" date="2019-10" db="EMBL/GenBank/DDBJ databases">
        <title>Assembly and Annotation for the nematode Trichostrongylus colubriformis.</title>
        <authorList>
            <person name="Martin J."/>
        </authorList>
    </citation>
    <scope>NUCLEOTIDE SEQUENCE [LARGE SCALE GENOMIC DNA]</scope>
    <source>
        <strain evidence="2">G859</strain>
        <tissue evidence="2">Whole worm</tissue>
    </source>
</reference>
<dbReference type="Proteomes" id="UP001331761">
    <property type="component" value="Unassembled WGS sequence"/>
</dbReference>
<evidence type="ECO:0000313" key="2">
    <source>
        <dbReference type="EMBL" id="KAK5986215.1"/>
    </source>
</evidence>
<feature type="coiled-coil region" evidence="1">
    <location>
        <begin position="47"/>
        <end position="95"/>
    </location>
</feature>
<keyword evidence="3" id="KW-1185">Reference proteome</keyword>
<gene>
    <name evidence="2" type="ORF">GCK32_019891</name>
</gene>
<feature type="non-terminal residue" evidence="2">
    <location>
        <position position="120"/>
    </location>
</feature>
<evidence type="ECO:0000256" key="1">
    <source>
        <dbReference type="SAM" id="Coils"/>
    </source>
</evidence>
<proteinExistence type="predicted"/>
<dbReference type="EMBL" id="WIXE01000882">
    <property type="protein sequence ID" value="KAK5986215.1"/>
    <property type="molecule type" value="Genomic_DNA"/>
</dbReference>
<name>A0AAN8G8U7_TRICO</name>
<accession>A0AAN8G8U7</accession>
<feature type="non-terminal residue" evidence="2">
    <location>
        <position position="1"/>
    </location>
</feature>